<gene>
    <name evidence="2" type="ORF">GFSPODELE1_LOCUS8671</name>
</gene>
<reference evidence="3" key="1">
    <citation type="submission" date="2024-04" db="EMBL/GenBank/DDBJ databases">
        <authorList>
            <person name="Shaw F."/>
            <person name="Minotto A."/>
        </authorList>
    </citation>
    <scope>NUCLEOTIDE SEQUENCE [LARGE SCALE GENOMIC DNA]</scope>
</reference>
<evidence type="ECO:0000313" key="2">
    <source>
        <dbReference type="EMBL" id="CAL1712112.1"/>
    </source>
</evidence>
<evidence type="ECO:0000313" key="3">
    <source>
        <dbReference type="Proteomes" id="UP001497453"/>
    </source>
</evidence>
<accession>A0ABP1DWD2</accession>
<protein>
    <submittedName>
        <fullName evidence="2">Uncharacterized protein</fullName>
    </submittedName>
</protein>
<sequence>MASISAQSDVLPRIFTRRPSSIDLRNPSIFKHLVDFRAEFSLVTFATISDKYNVTKYVQTEQQRVNHPKGVQDLNRPKVKASPSPTNTIPAPYKMAPAAKTTPPAITNGATRSIAKPLAMGCVISSLSSVPALPQVSAFFLNFSFTFGSGWTSAARYMRAGIDSEC</sequence>
<name>A0ABP1DWD2_9APHY</name>
<proteinExistence type="predicted"/>
<evidence type="ECO:0000256" key="1">
    <source>
        <dbReference type="SAM" id="MobiDB-lite"/>
    </source>
</evidence>
<keyword evidence="3" id="KW-1185">Reference proteome</keyword>
<dbReference type="Proteomes" id="UP001497453">
    <property type="component" value="Chromosome 7"/>
</dbReference>
<organism evidence="2 3">
    <name type="scientific">Somion occarium</name>
    <dbReference type="NCBI Taxonomy" id="3059160"/>
    <lineage>
        <taxon>Eukaryota</taxon>
        <taxon>Fungi</taxon>
        <taxon>Dikarya</taxon>
        <taxon>Basidiomycota</taxon>
        <taxon>Agaricomycotina</taxon>
        <taxon>Agaricomycetes</taxon>
        <taxon>Polyporales</taxon>
        <taxon>Cerrenaceae</taxon>
        <taxon>Somion</taxon>
    </lineage>
</organism>
<feature type="region of interest" description="Disordered" evidence="1">
    <location>
        <begin position="70"/>
        <end position="97"/>
    </location>
</feature>
<dbReference type="EMBL" id="OZ037950">
    <property type="protein sequence ID" value="CAL1712112.1"/>
    <property type="molecule type" value="Genomic_DNA"/>
</dbReference>